<keyword evidence="5" id="KW-1185">Reference proteome</keyword>
<dbReference type="InterPro" id="IPR002110">
    <property type="entry name" value="Ankyrin_rpt"/>
</dbReference>
<feature type="repeat" description="ANK" evidence="3">
    <location>
        <begin position="105"/>
        <end position="137"/>
    </location>
</feature>
<sequence length="340" mass="36986">MHFSLSLPIRDSEGYTALHSAILTWGHHLRNWPKPNPGFKTTLSDVFARDELCLCRLCDQGVNINARSGDSSSQTALHLAVRYGVLPAVAILASYGADVNAEDSSGMTPLHMASGTLQKDIVSSLIKLGADINAVTRWTGNNPLQQAITAVAVRDHRGPASTGLGCVAELLRYRADPEVANRADLTPLQEACIHGREELVDVLLSHGADLNRRTGAGEGCLFLFLDRPVNVRRAGSLLSKLLCLTRPSGLSVRDGGGRLPAVLMRPCYAAQRDRLLALSRRPKSLKDLCKNRVYLSPAHAGREQLRDVLPDTIFDFVFNRWEAPGDVSFSTEKDDGECLG</sequence>
<dbReference type="PROSITE" id="PS50088">
    <property type="entry name" value="ANK_REPEAT"/>
    <property type="match status" value="3"/>
</dbReference>
<dbReference type="Pfam" id="PF00023">
    <property type="entry name" value="Ank"/>
    <property type="match status" value="1"/>
</dbReference>
<protein>
    <submittedName>
        <fullName evidence="4">Uncharacterized protein</fullName>
    </submittedName>
</protein>
<evidence type="ECO:0000256" key="3">
    <source>
        <dbReference type="PROSITE-ProRule" id="PRU00023"/>
    </source>
</evidence>
<feature type="repeat" description="ANK" evidence="3">
    <location>
        <begin position="183"/>
        <end position="215"/>
    </location>
</feature>
<dbReference type="AlphaFoldDB" id="A0A8C4Z2Z9"/>
<reference evidence="4" key="1">
    <citation type="submission" date="2025-08" db="UniProtKB">
        <authorList>
            <consortium name="Ensembl"/>
        </authorList>
    </citation>
    <scope>IDENTIFICATION</scope>
</reference>
<dbReference type="Pfam" id="PF12796">
    <property type="entry name" value="Ank_2"/>
    <property type="match status" value="1"/>
</dbReference>
<organism evidence="4 5">
    <name type="scientific">Gadus morhua</name>
    <name type="common">Atlantic cod</name>
    <dbReference type="NCBI Taxonomy" id="8049"/>
    <lineage>
        <taxon>Eukaryota</taxon>
        <taxon>Metazoa</taxon>
        <taxon>Chordata</taxon>
        <taxon>Craniata</taxon>
        <taxon>Vertebrata</taxon>
        <taxon>Euteleostomi</taxon>
        <taxon>Actinopterygii</taxon>
        <taxon>Neopterygii</taxon>
        <taxon>Teleostei</taxon>
        <taxon>Neoteleostei</taxon>
        <taxon>Acanthomorphata</taxon>
        <taxon>Zeiogadaria</taxon>
        <taxon>Gadariae</taxon>
        <taxon>Gadiformes</taxon>
        <taxon>Gadoidei</taxon>
        <taxon>Gadidae</taxon>
        <taxon>Gadus</taxon>
    </lineage>
</organism>
<dbReference type="SUPFAM" id="SSF48403">
    <property type="entry name" value="Ankyrin repeat"/>
    <property type="match status" value="1"/>
</dbReference>
<evidence type="ECO:0000256" key="2">
    <source>
        <dbReference type="ARBA" id="ARBA00023043"/>
    </source>
</evidence>
<dbReference type="InterPro" id="IPR036770">
    <property type="entry name" value="Ankyrin_rpt-contain_sf"/>
</dbReference>
<evidence type="ECO:0000313" key="4">
    <source>
        <dbReference type="Ensembl" id="ENSGMOP00000004642.2"/>
    </source>
</evidence>
<dbReference type="PRINTS" id="PR01415">
    <property type="entry name" value="ANKYRIN"/>
</dbReference>
<dbReference type="SMART" id="SM00248">
    <property type="entry name" value="ANK"/>
    <property type="match status" value="5"/>
</dbReference>
<dbReference type="PANTHER" id="PTHR24189">
    <property type="entry name" value="MYOTROPHIN"/>
    <property type="match status" value="1"/>
</dbReference>
<dbReference type="Proteomes" id="UP000694546">
    <property type="component" value="Chromosome 18"/>
</dbReference>
<dbReference type="PROSITE" id="PS50297">
    <property type="entry name" value="ANK_REP_REGION"/>
    <property type="match status" value="3"/>
</dbReference>
<dbReference type="OMA" id="AINESSM"/>
<name>A0A8C4Z2Z9_GADMO</name>
<dbReference type="PANTHER" id="PTHR24189:SF50">
    <property type="entry name" value="ANKYRIN REPEAT AND SOCS BOX PROTEIN 2"/>
    <property type="match status" value="1"/>
</dbReference>
<keyword evidence="2 3" id="KW-0040">ANK repeat</keyword>
<feature type="repeat" description="ANK" evidence="3">
    <location>
        <begin position="72"/>
        <end position="104"/>
    </location>
</feature>
<evidence type="ECO:0000256" key="1">
    <source>
        <dbReference type="ARBA" id="ARBA00022737"/>
    </source>
</evidence>
<proteinExistence type="predicted"/>
<dbReference type="GeneTree" id="ENSGT00840000130004"/>
<keyword evidence="1" id="KW-0677">Repeat</keyword>
<dbReference type="InterPro" id="IPR050745">
    <property type="entry name" value="Multifunctional_regulatory"/>
</dbReference>
<dbReference type="Ensembl" id="ENSGMOT00000004782.2">
    <property type="protein sequence ID" value="ENSGMOP00000004642.2"/>
    <property type="gene ID" value="ENSGMOG00000004384.2"/>
</dbReference>
<dbReference type="Gene3D" id="1.25.40.20">
    <property type="entry name" value="Ankyrin repeat-containing domain"/>
    <property type="match status" value="2"/>
</dbReference>
<reference evidence="4" key="2">
    <citation type="submission" date="2025-09" db="UniProtKB">
        <authorList>
            <consortium name="Ensembl"/>
        </authorList>
    </citation>
    <scope>IDENTIFICATION</scope>
</reference>
<accession>A0A8C4Z2Z9</accession>
<evidence type="ECO:0000313" key="5">
    <source>
        <dbReference type="Proteomes" id="UP000694546"/>
    </source>
</evidence>